<keyword evidence="2" id="KW-1185">Reference proteome</keyword>
<dbReference type="EMBL" id="KV001023">
    <property type="protein sequence ID" value="KZV39404.1"/>
    <property type="molecule type" value="Genomic_DNA"/>
</dbReference>
<gene>
    <name evidence="1" type="ORF">F511_15661</name>
</gene>
<dbReference type="GO" id="GO:0008483">
    <property type="term" value="F:transaminase activity"/>
    <property type="evidence" value="ECO:0007669"/>
    <property type="project" value="UniProtKB-KW"/>
</dbReference>
<protein>
    <submittedName>
        <fullName evidence="1">Tryptophan aminotransferase-related protein 3</fullName>
    </submittedName>
</protein>
<keyword evidence="1" id="KW-0032">Aminotransferase</keyword>
<dbReference type="Proteomes" id="UP000250235">
    <property type="component" value="Unassembled WGS sequence"/>
</dbReference>
<evidence type="ECO:0000313" key="2">
    <source>
        <dbReference type="Proteomes" id="UP000250235"/>
    </source>
</evidence>
<reference evidence="1 2" key="1">
    <citation type="journal article" date="2015" name="Proc. Natl. Acad. Sci. U.S.A.">
        <title>The resurrection genome of Boea hygrometrica: A blueprint for survival of dehydration.</title>
        <authorList>
            <person name="Xiao L."/>
            <person name="Yang G."/>
            <person name="Zhang L."/>
            <person name="Yang X."/>
            <person name="Zhao S."/>
            <person name="Ji Z."/>
            <person name="Zhou Q."/>
            <person name="Hu M."/>
            <person name="Wang Y."/>
            <person name="Chen M."/>
            <person name="Xu Y."/>
            <person name="Jin H."/>
            <person name="Xiao X."/>
            <person name="Hu G."/>
            <person name="Bao F."/>
            <person name="Hu Y."/>
            <person name="Wan P."/>
            <person name="Li L."/>
            <person name="Deng X."/>
            <person name="Kuang T."/>
            <person name="Xiang C."/>
            <person name="Zhu J.K."/>
            <person name="Oliver M.J."/>
            <person name="He Y."/>
        </authorList>
    </citation>
    <scope>NUCLEOTIDE SEQUENCE [LARGE SCALE GENOMIC DNA]</scope>
    <source>
        <strain evidence="2">cv. XS01</strain>
    </source>
</reference>
<evidence type="ECO:0000313" key="1">
    <source>
        <dbReference type="EMBL" id="KZV39404.1"/>
    </source>
</evidence>
<organism evidence="1 2">
    <name type="scientific">Dorcoceras hygrometricum</name>
    <dbReference type="NCBI Taxonomy" id="472368"/>
    <lineage>
        <taxon>Eukaryota</taxon>
        <taxon>Viridiplantae</taxon>
        <taxon>Streptophyta</taxon>
        <taxon>Embryophyta</taxon>
        <taxon>Tracheophyta</taxon>
        <taxon>Spermatophyta</taxon>
        <taxon>Magnoliopsida</taxon>
        <taxon>eudicotyledons</taxon>
        <taxon>Gunneridae</taxon>
        <taxon>Pentapetalae</taxon>
        <taxon>asterids</taxon>
        <taxon>lamiids</taxon>
        <taxon>Lamiales</taxon>
        <taxon>Gesneriaceae</taxon>
        <taxon>Didymocarpoideae</taxon>
        <taxon>Trichosporeae</taxon>
        <taxon>Loxocarpinae</taxon>
        <taxon>Dorcoceras</taxon>
    </lineage>
</organism>
<accession>A0A2Z7BYD0</accession>
<keyword evidence="1" id="KW-0808">Transferase</keyword>
<proteinExistence type="predicted"/>
<dbReference type="AlphaFoldDB" id="A0A2Z7BYD0"/>
<sequence>MHVAVKEHRSSRPANQLAVISIEPLYPHSVSTGEIIDLTRHGNFSLLKIATSLVTSNTAGTSLELKSVKEIVKVDVLKQIWLFGSVQISGTVYSEVSYSGRSIVGSIGHSDLSNSL</sequence>
<name>A0A2Z7BYD0_9LAMI</name>